<dbReference type="AlphaFoldDB" id="A0A1M5FKR3"/>
<feature type="signal peptide" evidence="1">
    <location>
        <begin position="1"/>
        <end position="19"/>
    </location>
</feature>
<keyword evidence="3" id="KW-1185">Reference proteome</keyword>
<protein>
    <recommendedName>
        <fullName evidence="4">DUF4374 domain-containing protein</fullName>
    </recommendedName>
</protein>
<evidence type="ECO:0000313" key="2">
    <source>
        <dbReference type="EMBL" id="SHF92098.1"/>
    </source>
</evidence>
<reference evidence="3" key="1">
    <citation type="submission" date="2016-11" db="EMBL/GenBank/DDBJ databases">
        <authorList>
            <person name="Varghese N."/>
            <person name="Submissions S."/>
        </authorList>
    </citation>
    <scope>NUCLEOTIDE SEQUENCE [LARGE SCALE GENOMIC DNA]</scope>
    <source>
        <strain evidence="3">DSM 27370</strain>
    </source>
</reference>
<dbReference type="STRING" id="1346286.SAMN05444362_11231"/>
<dbReference type="OrthoDB" id="738440at2"/>
<evidence type="ECO:0000256" key="1">
    <source>
        <dbReference type="SAM" id="SignalP"/>
    </source>
</evidence>
<feature type="chain" id="PRO_5009910166" description="DUF4374 domain-containing protein" evidence="1">
    <location>
        <begin position="20"/>
        <end position="407"/>
    </location>
</feature>
<organism evidence="2 3">
    <name type="scientific">Dysgonomonas macrotermitis</name>
    <dbReference type="NCBI Taxonomy" id="1346286"/>
    <lineage>
        <taxon>Bacteria</taxon>
        <taxon>Pseudomonadati</taxon>
        <taxon>Bacteroidota</taxon>
        <taxon>Bacteroidia</taxon>
        <taxon>Bacteroidales</taxon>
        <taxon>Dysgonomonadaceae</taxon>
        <taxon>Dysgonomonas</taxon>
    </lineage>
</organism>
<name>A0A1M5FKR3_9BACT</name>
<sequence length="407" mass="43633">MNSIYKKLSYLVMAGVVLAFSGCDDLSEIEETPNAPYVLSLGITSSGTTTYYVVTTDDLMNGTIDAKGKGIEQSGYRDYTIANNTIFSIGGLGVNYVTGMTRNAAGYLQETDNFIFDSKLSAFAQADNNTMIGMEIPDKAASGNQIKFYTVDINSVSITKTTTVPIAPISELEWPSITGMEISGGKVYVSYIQMNPNTYATSYVDTGFVAVYSYPELAFEKVMQDTRTGAVGSWAASNGFIKVENGDLYTMSNLSMANGFSNGGTKHAGFLRIPAGTTGFDSSYFFDFEAGSGGLKPAHAVYLGNGLVFAEVSTLNPQTSADRWSDKDLKCSIVDLYNQTITDVEGIPVHNGSGGRRFAVLVDGGYVYLPVSTDDGIYIYRTDISTGVAERGAKVSASFVPGIFKLN</sequence>
<gene>
    <name evidence="2" type="ORF">SAMN05444362_11231</name>
</gene>
<evidence type="ECO:0000313" key="3">
    <source>
        <dbReference type="Proteomes" id="UP000184480"/>
    </source>
</evidence>
<keyword evidence="1" id="KW-0732">Signal</keyword>
<dbReference type="Pfam" id="PF14298">
    <property type="entry name" value="DUF4374"/>
    <property type="match status" value="1"/>
</dbReference>
<dbReference type="RefSeq" id="WP_062180926.1">
    <property type="nucleotide sequence ID" value="NZ_BBXL01000011.1"/>
</dbReference>
<evidence type="ECO:0008006" key="4">
    <source>
        <dbReference type="Google" id="ProtNLM"/>
    </source>
</evidence>
<dbReference type="InterPro" id="IPR025401">
    <property type="entry name" value="DUF4374"/>
</dbReference>
<dbReference type="Proteomes" id="UP000184480">
    <property type="component" value="Unassembled WGS sequence"/>
</dbReference>
<proteinExistence type="predicted"/>
<accession>A0A1M5FKR3</accession>
<dbReference type="EMBL" id="FQUC01000012">
    <property type="protein sequence ID" value="SHF92098.1"/>
    <property type="molecule type" value="Genomic_DNA"/>
</dbReference>
<dbReference type="PROSITE" id="PS51257">
    <property type="entry name" value="PROKAR_LIPOPROTEIN"/>
    <property type="match status" value="1"/>
</dbReference>